<evidence type="ECO:0000313" key="2">
    <source>
        <dbReference type="Proteomes" id="UP001062846"/>
    </source>
</evidence>
<accession>A0ACC0M3V6</accession>
<organism evidence="1 2">
    <name type="scientific">Rhododendron molle</name>
    <name type="common">Chinese azalea</name>
    <name type="synonym">Azalea mollis</name>
    <dbReference type="NCBI Taxonomy" id="49168"/>
    <lineage>
        <taxon>Eukaryota</taxon>
        <taxon>Viridiplantae</taxon>
        <taxon>Streptophyta</taxon>
        <taxon>Embryophyta</taxon>
        <taxon>Tracheophyta</taxon>
        <taxon>Spermatophyta</taxon>
        <taxon>Magnoliopsida</taxon>
        <taxon>eudicotyledons</taxon>
        <taxon>Gunneridae</taxon>
        <taxon>Pentapetalae</taxon>
        <taxon>asterids</taxon>
        <taxon>Ericales</taxon>
        <taxon>Ericaceae</taxon>
        <taxon>Ericoideae</taxon>
        <taxon>Rhodoreae</taxon>
        <taxon>Rhododendron</taxon>
    </lineage>
</organism>
<dbReference type="Proteomes" id="UP001062846">
    <property type="component" value="Chromosome 10"/>
</dbReference>
<evidence type="ECO:0000313" key="1">
    <source>
        <dbReference type="EMBL" id="KAI8535269.1"/>
    </source>
</evidence>
<gene>
    <name evidence="1" type="ORF">RHMOL_Rhmol10G0160500</name>
</gene>
<reference evidence="1" key="1">
    <citation type="submission" date="2022-02" db="EMBL/GenBank/DDBJ databases">
        <title>Plant Genome Project.</title>
        <authorList>
            <person name="Zhang R.-G."/>
        </authorList>
    </citation>
    <scope>NUCLEOTIDE SEQUENCE</scope>
    <source>
        <strain evidence="1">AT1</strain>
    </source>
</reference>
<comment type="caution">
    <text evidence="1">The sequence shown here is derived from an EMBL/GenBank/DDBJ whole genome shotgun (WGS) entry which is preliminary data.</text>
</comment>
<keyword evidence="2" id="KW-1185">Reference proteome</keyword>
<proteinExistence type="predicted"/>
<name>A0ACC0M3V6_RHOML</name>
<dbReference type="EMBL" id="CM046397">
    <property type="protein sequence ID" value="KAI8535269.1"/>
    <property type="molecule type" value="Genomic_DNA"/>
</dbReference>
<protein>
    <submittedName>
        <fullName evidence="1">Uncharacterized protein</fullName>
    </submittedName>
</protein>
<sequence>MDADGDGFIDFKEFMKVNNDTGGGGGGLKISDIHNAFHVFDLDGNGKISTEELWEVMKMIGEKCSLESCRKCSFARVSMAFLQKFGSLLP</sequence>